<name>A0ACA9N499_9GLOM</name>
<accession>A0ACA9N499</accession>
<organism evidence="1 2">
    <name type="scientific">Dentiscutata heterogama</name>
    <dbReference type="NCBI Taxonomy" id="1316150"/>
    <lineage>
        <taxon>Eukaryota</taxon>
        <taxon>Fungi</taxon>
        <taxon>Fungi incertae sedis</taxon>
        <taxon>Mucoromycota</taxon>
        <taxon>Glomeromycotina</taxon>
        <taxon>Glomeromycetes</taxon>
        <taxon>Diversisporales</taxon>
        <taxon>Gigasporaceae</taxon>
        <taxon>Dentiscutata</taxon>
    </lineage>
</organism>
<evidence type="ECO:0000313" key="2">
    <source>
        <dbReference type="Proteomes" id="UP000789702"/>
    </source>
</evidence>
<gene>
    <name evidence="1" type="ORF">DHETER_LOCUS8510</name>
</gene>
<reference evidence="1" key="1">
    <citation type="submission" date="2021-06" db="EMBL/GenBank/DDBJ databases">
        <authorList>
            <person name="Kallberg Y."/>
            <person name="Tangrot J."/>
            <person name="Rosling A."/>
        </authorList>
    </citation>
    <scope>NUCLEOTIDE SEQUENCE</scope>
    <source>
        <strain evidence="1">IL203A</strain>
    </source>
</reference>
<proteinExistence type="predicted"/>
<feature type="non-terminal residue" evidence="1">
    <location>
        <position position="151"/>
    </location>
</feature>
<comment type="caution">
    <text evidence="1">The sequence shown here is derived from an EMBL/GenBank/DDBJ whole genome shotgun (WGS) entry which is preliminary data.</text>
</comment>
<keyword evidence="2" id="KW-1185">Reference proteome</keyword>
<dbReference type="EMBL" id="CAJVPU010013597">
    <property type="protein sequence ID" value="CAG8633740.1"/>
    <property type="molecule type" value="Genomic_DNA"/>
</dbReference>
<evidence type="ECO:0000313" key="1">
    <source>
        <dbReference type="EMBL" id="CAG8633740.1"/>
    </source>
</evidence>
<dbReference type="Proteomes" id="UP000789702">
    <property type="component" value="Unassembled WGS sequence"/>
</dbReference>
<sequence>MVNSDSEMRTNNEIKMFEEIVAIDEGIKTIKIQFELLTSFWKAHNYLIDNLVKLLYDRTKKKNSTRMLKFSMDDFEMTSLWKKVIVKCETDYGRANDAIVNGSFHNTVIDISYDTDVGPSNIDFIPVNTNNNGKIILCKCIAVIITVYAFN</sequence>
<protein>
    <submittedName>
        <fullName evidence="1">14490_t:CDS:1</fullName>
    </submittedName>
</protein>